<feature type="chain" id="PRO_5025492507" evidence="1">
    <location>
        <begin position="18"/>
        <end position="176"/>
    </location>
</feature>
<organism evidence="2 3">
    <name type="scientific">Cercospora zeae-maydis SCOH1-5</name>
    <dbReference type="NCBI Taxonomy" id="717836"/>
    <lineage>
        <taxon>Eukaryota</taxon>
        <taxon>Fungi</taxon>
        <taxon>Dikarya</taxon>
        <taxon>Ascomycota</taxon>
        <taxon>Pezizomycotina</taxon>
        <taxon>Dothideomycetes</taxon>
        <taxon>Dothideomycetidae</taxon>
        <taxon>Mycosphaerellales</taxon>
        <taxon>Mycosphaerellaceae</taxon>
        <taxon>Cercospora</taxon>
    </lineage>
</organism>
<feature type="signal peptide" evidence="1">
    <location>
        <begin position="1"/>
        <end position="17"/>
    </location>
</feature>
<keyword evidence="1" id="KW-0732">Signal</keyword>
<accession>A0A6A6FW84</accession>
<gene>
    <name evidence="2" type="ORF">CERZMDRAFT_80422</name>
</gene>
<evidence type="ECO:0000313" key="3">
    <source>
        <dbReference type="Proteomes" id="UP000799539"/>
    </source>
</evidence>
<keyword evidence="3" id="KW-1185">Reference proteome</keyword>
<dbReference type="AlphaFoldDB" id="A0A6A6FW84"/>
<evidence type="ECO:0000313" key="2">
    <source>
        <dbReference type="EMBL" id="KAF2217732.1"/>
    </source>
</evidence>
<dbReference type="OrthoDB" id="3635331at2759"/>
<dbReference type="EMBL" id="ML992662">
    <property type="protein sequence ID" value="KAF2217732.1"/>
    <property type="molecule type" value="Genomic_DNA"/>
</dbReference>
<proteinExistence type="predicted"/>
<dbReference type="Proteomes" id="UP000799539">
    <property type="component" value="Unassembled WGS sequence"/>
</dbReference>
<reference evidence="2" key="1">
    <citation type="journal article" date="2020" name="Stud. Mycol.">
        <title>101 Dothideomycetes genomes: a test case for predicting lifestyles and emergence of pathogens.</title>
        <authorList>
            <person name="Haridas S."/>
            <person name="Albert R."/>
            <person name="Binder M."/>
            <person name="Bloem J."/>
            <person name="Labutti K."/>
            <person name="Salamov A."/>
            <person name="Andreopoulos B."/>
            <person name="Baker S."/>
            <person name="Barry K."/>
            <person name="Bills G."/>
            <person name="Bluhm B."/>
            <person name="Cannon C."/>
            <person name="Castanera R."/>
            <person name="Culley D."/>
            <person name="Daum C."/>
            <person name="Ezra D."/>
            <person name="Gonzalez J."/>
            <person name="Henrissat B."/>
            <person name="Kuo A."/>
            <person name="Liang C."/>
            <person name="Lipzen A."/>
            <person name="Lutzoni F."/>
            <person name="Magnuson J."/>
            <person name="Mondo S."/>
            <person name="Nolan M."/>
            <person name="Ohm R."/>
            <person name="Pangilinan J."/>
            <person name="Park H.-J."/>
            <person name="Ramirez L."/>
            <person name="Alfaro M."/>
            <person name="Sun H."/>
            <person name="Tritt A."/>
            <person name="Yoshinaga Y."/>
            <person name="Zwiers L.-H."/>
            <person name="Turgeon B."/>
            <person name="Goodwin S."/>
            <person name="Spatafora J."/>
            <person name="Crous P."/>
            <person name="Grigoriev I."/>
        </authorList>
    </citation>
    <scope>NUCLEOTIDE SEQUENCE</scope>
    <source>
        <strain evidence="2">SCOH1-5</strain>
    </source>
</reference>
<protein>
    <submittedName>
        <fullName evidence="2">Uncharacterized protein</fullName>
    </submittedName>
</protein>
<sequence length="176" mass="18967">MKSQLFSLSLFLTSVSASPVQLTAGQCTTNIDTLASGLPGVATKSPQVTAGLGLTRSLTTQITDFLDQWWKEGTTHHAVSVGNTLCSSGENTSTLLEFYFGCTINTAQILVATSVRCDFSAMGFNHLNQRVSEESFTYVPISGSGPLGLGAILNADMRFKKFDDLKKMKKRDYHAG</sequence>
<evidence type="ECO:0000256" key="1">
    <source>
        <dbReference type="SAM" id="SignalP"/>
    </source>
</evidence>
<name>A0A6A6FW84_9PEZI</name>